<keyword evidence="3" id="KW-1185">Reference proteome</keyword>
<proteinExistence type="predicted"/>
<evidence type="ECO:0000313" key="3">
    <source>
        <dbReference type="Proteomes" id="UP000516380"/>
    </source>
</evidence>
<sequence>MRSPTRSLPSATKRPAPQAAEKPARGIECVPRASTVNPGRGQLSLSRIFPPLPHTGRLRLTVDAYDSQQIRETGPHRAEQRYSEKTALLRTRQFLLGTRQLEPGTPTQ</sequence>
<reference evidence="2 3" key="1">
    <citation type="submission" date="2020-07" db="EMBL/GenBank/DDBJ databases">
        <title>Mycobacterium kansasii (former subtype) with zoonotic potential isolated from diseased indoor pet cat, Japan.</title>
        <authorList>
            <person name="Fukano H."/>
            <person name="Terazono T."/>
            <person name="Hoshino Y."/>
        </authorList>
    </citation>
    <scope>NUCLEOTIDE SEQUENCE [LARGE SCALE GENOMIC DNA]</scope>
    <source>
        <strain evidence="2 3">Kuro-I</strain>
    </source>
</reference>
<dbReference type="EMBL" id="AP023343">
    <property type="protein sequence ID" value="BCI84877.1"/>
    <property type="molecule type" value="Genomic_DNA"/>
</dbReference>
<gene>
    <name evidence="2" type="ORF">NIIDMKKI_00830</name>
</gene>
<accession>A0A7G1I1D9</accession>
<evidence type="ECO:0000313" key="2">
    <source>
        <dbReference type="EMBL" id="BCI84877.1"/>
    </source>
</evidence>
<organism evidence="2 3">
    <name type="scientific">Mycobacterium kansasii</name>
    <dbReference type="NCBI Taxonomy" id="1768"/>
    <lineage>
        <taxon>Bacteria</taxon>
        <taxon>Bacillati</taxon>
        <taxon>Actinomycetota</taxon>
        <taxon>Actinomycetes</taxon>
        <taxon>Mycobacteriales</taxon>
        <taxon>Mycobacteriaceae</taxon>
        <taxon>Mycobacterium</taxon>
    </lineage>
</organism>
<feature type="compositionally biased region" description="Polar residues" evidence="1">
    <location>
        <begin position="1"/>
        <end position="10"/>
    </location>
</feature>
<dbReference type="Proteomes" id="UP000516380">
    <property type="component" value="Chromosome"/>
</dbReference>
<name>A0A7G1I1D9_MYCKA</name>
<feature type="region of interest" description="Disordered" evidence="1">
    <location>
        <begin position="1"/>
        <end position="48"/>
    </location>
</feature>
<protein>
    <submittedName>
        <fullName evidence="2">Uncharacterized protein</fullName>
    </submittedName>
</protein>
<evidence type="ECO:0000256" key="1">
    <source>
        <dbReference type="SAM" id="MobiDB-lite"/>
    </source>
</evidence>
<dbReference type="AlphaFoldDB" id="A0A7G1I1D9"/>